<dbReference type="InterPro" id="IPR014438">
    <property type="entry name" value="Glucan_biosyn_MdoG/MdoD"/>
</dbReference>
<comment type="subcellular location">
    <subcellularLocation>
        <location evidence="1 6">Periplasm</location>
    </subcellularLocation>
</comment>
<dbReference type="SUPFAM" id="SSF81296">
    <property type="entry name" value="E set domains"/>
    <property type="match status" value="1"/>
</dbReference>
<dbReference type="InterPro" id="IPR014756">
    <property type="entry name" value="Ig_E-set"/>
</dbReference>
<dbReference type="SUPFAM" id="SSF74650">
    <property type="entry name" value="Galactose mutarotase-like"/>
    <property type="match status" value="1"/>
</dbReference>
<dbReference type="EMBL" id="PZZW01000002">
    <property type="protein sequence ID" value="PTM80374.1"/>
    <property type="molecule type" value="Genomic_DNA"/>
</dbReference>
<dbReference type="PANTHER" id="PTHR30504">
    <property type="entry name" value="GLUCANS BIOSYNTHESIS PROTEIN"/>
    <property type="match status" value="1"/>
</dbReference>
<sequence precursor="true">MPAPAAPSARLNRRLLLSAASSSLALAASGLIGLPLRAQEAPADAPPASVPVAAPQQFSYDWLTEEMRVAATQPHVEPENLTGFLGELQYDDYRSINFRTDRSRWADTDSMFRIQAFHLGWLFGAPVRLYDVTDGYVHEVRFSTDDFEYRNELATRVAAHVDLPGVAGFRLSFPLNRPDVFDELVAFLGASYFRALGRGNGYGISARGLAVNTATSAPEEFPRFSRFYLERPHGGGLSAVLYAAMESPSVTGAYRFVITPGIETVIEVTARLFFRSAVTQLGVAPLTSMFLFSEKNRATYDDFRPNVHDSDGLAVRRHDGDILWRPLNNPPRLASSYFGEENPQAFGLHQRKRSFDDYQDAEAHYELRPSVDVEPIGDWGKGMVRLVEIPTRYETNDNIVAFWVPEGQISAGDAREFAYRLRWGALPIEEPSDIAHIWETRAGHGGVSGVENTGETRKFVIDFKGGLLGGLPGDAEVEAITSVQQGQIVTQTLERLDGMDIWRLVLDVAAAEGATVELAAHIAGYGRKLSETWLYQWIKA</sequence>
<dbReference type="InterPro" id="IPR006311">
    <property type="entry name" value="TAT_signal"/>
</dbReference>
<keyword evidence="4 6" id="KW-0732">Signal</keyword>
<evidence type="ECO:0000256" key="3">
    <source>
        <dbReference type="ARBA" id="ARBA00009284"/>
    </source>
</evidence>
<comment type="similarity">
    <text evidence="3 6">Belongs to the OpgD/OpgG family.</text>
</comment>
<reference evidence="8 9" key="1">
    <citation type="submission" date="2018-04" db="EMBL/GenBank/DDBJ databases">
        <title>Genomic Encyclopedia of Type Strains, Phase III (KMG-III): the genomes of soil and plant-associated and newly described type strains.</title>
        <authorList>
            <person name="Whitman W."/>
        </authorList>
    </citation>
    <scope>NUCLEOTIDE SEQUENCE [LARGE SCALE GENOMIC DNA]</scope>
    <source>
        <strain evidence="8 9">JA192</strain>
    </source>
</reference>
<proteinExistence type="inferred from homology"/>
<dbReference type="Gene3D" id="2.60.40.10">
    <property type="entry name" value="Immunoglobulins"/>
    <property type="match status" value="1"/>
</dbReference>
<evidence type="ECO:0000256" key="2">
    <source>
        <dbReference type="ARBA" id="ARBA00005001"/>
    </source>
</evidence>
<dbReference type="HAMAP" id="MF_01069">
    <property type="entry name" value="MdoG_OpgG"/>
    <property type="match status" value="1"/>
</dbReference>
<comment type="caution">
    <text evidence="8">The sequence shown here is derived from an EMBL/GenBank/DDBJ whole genome shotgun (WGS) entry which is preliminary data.</text>
</comment>
<feature type="chain" id="PRO_5044933264" description="Glucans biosynthesis protein G" evidence="6">
    <location>
        <begin position="28"/>
        <end position="540"/>
    </location>
</feature>
<dbReference type="Gene3D" id="2.70.98.10">
    <property type="match status" value="1"/>
</dbReference>
<evidence type="ECO:0000313" key="9">
    <source>
        <dbReference type="Proteomes" id="UP000240800"/>
    </source>
</evidence>
<feature type="signal peptide" evidence="6">
    <location>
        <begin position="1"/>
        <end position="27"/>
    </location>
</feature>
<dbReference type="RefSeq" id="WP_069333324.1">
    <property type="nucleotide sequence ID" value="NZ_JBNGEX010000003.1"/>
</dbReference>
<dbReference type="PIRSF" id="PIRSF006281">
    <property type="entry name" value="MdoG"/>
    <property type="match status" value="1"/>
</dbReference>
<dbReference type="InterPro" id="IPR007444">
    <property type="entry name" value="Glucan_biosyn_MdoG_C"/>
</dbReference>
<keyword evidence="5 6" id="KW-0574">Periplasm</keyword>
<name>A0ABX5JG86_9RHOB</name>
<dbReference type="InterPro" id="IPR013783">
    <property type="entry name" value="Ig-like_fold"/>
</dbReference>
<dbReference type="PROSITE" id="PS51318">
    <property type="entry name" value="TAT"/>
    <property type="match status" value="1"/>
</dbReference>
<gene>
    <name evidence="6" type="primary">opgG</name>
    <name evidence="8" type="ORF">C8J29_102451</name>
</gene>
<organism evidence="8 9">
    <name type="scientific">Cereibacter johrii</name>
    <dbReference type="NCBI Taxonomy" id="445629"/>
    <lineage>
        <taxon>Bacteria</taxon>
        <taxon>Pseudomonadati</taxon>
        <taxon>Pseudomonadota</taxon>
        <taxon>Alphaproteobacteria</taxon>
        <taxon>Rhodobacterales</taxon>
        <taxon>Paracoccaceae</taxon>
        <taxon>Cereibacter</taxon>
    </lineage>
</organism>
<accession>A0ABX5JG86</accession>
<dbReference type="Proteomes" id="UP000240800">
    <property type="component" value="Unassembled WGS sequence"/>
</dbReference>
<evidence type="ECO:0000313" key="8">
    <source>
        <dbReference type="EMBL" id="PTM80374.1"/>
    </source>
</evidence>
<evidence type="ECO:0000256" key="1">
    <source>
        <dbReference type="ARBA" id="ARBA00004418"/>
    </source>
</evidence>
<evidence type="ECO:0000259" key="7">
    <source>
        <dbReference type="Pfam" id="PF04349"/>
    </source>
</evidence>
<comment type="function">
    <text evidence="6">Involved in the biosynthesis of osmoregulated periplasmic glucans (OPGs).</text>
</comment>
<dbReference type="InterPro" id="IPR011013">
    <property type="entry name" value="Gal_mutarotase_sf_dom"/>
</dbReference>
<dbReference type="PANTHER" id="PTHR30504:SF3">
    <property type="entry name" value="GLUCANS BIOSYNTHESIS PROTEIN D"/>
    <property type="match status" value="1"/>
</dbReference>
<evidence type="ECO:0000256" key="5">
    <source>
        <dbReference type="ARBA" id="ARBA00022764"/>
    </source>
</evidence>
<dbReference type="InterPro" id="IPR023704">
    <property type="entry name" value="MdoG_OpgG"/>
</dbReference>
<evidence type="ECO:0000256" key="6">
    <source>
        <dbReference type="HAMAP-Rule" id="MF_01069"/>
    </source>
</evidence>
<evidence type="ECO:0000256" key="4">
    <source>
        <dbReference type="ARBA" id="ARBA00022729"/>
    </source>
</evidence>
<feature type="domain" description="Glucan biosynthesis periplasmic MdoG C-terminal" evidence="7">
    <location>
        <begin position="58"/>
        <end position="537"/>
    </location>
</feature>
<protein>
    <recommendedName>
        <fullName evidence="6">Glucans biosynthesis protein G</fullName>
    </recommendedName>
</protein>
<comment type="pathway">
    <text evidence="2 6">Glycan metabolism; osmoregulated periplasmic glucan (OPG) biosynthesis.</text>
</comment>
<dbReference type="InterPro" id="IPR014718">
    <property type="entry name" value="GH-type_carb-bd"/>
</dbReference>
<keyword evidence="9" id="KW-1185">Reference proteome</keyword>
<dbReference type="Pfam" id="PF04349">
    <property type="entry name" value="MdoG"/>
    <property type="match status" value="1"/>
</dbReference>